<dbReference type="PANTHER" id="PTHR20883">
    <property type="entry name" value="PHYTANOYL-COA DIOXYGENASE DOMAIN CONTAINING 1"/>
    <property type="match status" value="1"/>
</dbReference>
<dbReference type="Gene3D" id="2.60.120.620">
    <property type="entry name" value="q2cbj1_9rhob like domain"/>
    <property type="match status" value="1"/>
</dbReference>
<protein>
    <recommendedName>
        <fullName evidence="2">Phytanoyl-CoA dioxygenase</fullName>
    </recommendedName>
</protein>
<dbReference type="EMBL" id="UINC01001150">
    <property type="protein sequence ID" value="SUZ72336.1"/>
    <property type="molecule type" value="Genomic_DNA"/>
</dbReference>
<dbReference type="InterPro" id="IPR008775">
    <property type="entry name" value="Phytyl_CoA_dOase-like"/>
</dbReference>
<evidence type="ECO:0008006" key="2">
    <source>
        <dbReference type="Google" id="ProtNLM"/>
    </source>
</evidence>
<dbReference type="PANTHER" id="PTHR20883:SF48">
    <property type="entry name" value="ECTOINE DIOXYGENASE"/>
    <property type="match status" value="1"/>
</dbReference>
<dbReference type="SUPFAM" id="SSF51197">
    <property type="entry name" value="Clavaminate synthase-like"/>
    <property type="match status" value="1"/>
</dbReference>
<accession>A0A381PZ54</accession>
<dbReference type="AlphaFoldDB" id="A0A381PZ54"/>
<organism evidence="1">
    <name type="scientific">marine metagenome</name>
    <dbReference type="NCBI Taxonomy" id="408172"/>
    <lineage>
        <taxon>unclassified sequences</taxon>
        <taxon>metagenomes</taxon>
        <taxon>ecological metagenomes</taxon>
    </lineage>
</organism>
<reference evidence="1" key="1">
    <citation type="submission" date="2018-05" db="EMBL/GenBank/DDBJ databases">
        <authorList>
            <person name="Lanie J.A."/>
            <person name="Ng W.-L."/>
            <person name="Kazmierczak K.M."/>
            <person name="Andrzejewski T.M."/>
            <person name="Davidsen T.M."/>
            <person name="Wayne K.J."/>
            <person name="Tettelin H."/>
            <person name="Glass J.I."/>
            <person name="Rusch D."/>
            <person name="Podicherti R."/>
            <person name="Tsui H.-C.T."/>
            <person name="Winkler M.E."/>
        </authorList>
    </citation>
    <scope>NUCLEOTIDE SEQUENCE</scope>
</reference>
<dbReference type="GO" id="GO:0046872">
    <property type="term" value="F:metal ion binding"/>
    <property type="evidence" value="ECO:0007669"/>
    <property type="project" value="UniProtKB-ARBA"/>
</dbReference>
<gene>
    <name evidence="1" type="ORF">METZ01_LOCUS25190</name>
</gene>
<dbReference type="Pfam" id="PF05721">
    <property type="entry name" value="PhyH"/>
    <property type="match status" value="1"/>
</dbReference>
<proteinExistence type="predicted"/>
<name>A0A381PZ54_9ZZZZ</name>
<sequence>METLTDEQRERWSTDGYLHLHGVLSPDEVSLFSQELDKVRLLPGYEPGQAQLGHYEWMETAKNTDPAGFMDRRDLLNYGQHFIDLIDRPGLFDLLVDIMGPHIMLSMTQAIVRPSTDSFPGYTHTDGGEGLREIRVSETSPPIAMKAMYLLSDVVQEDGGALTVFPGSHVRPFPWRRDEPLTPHSPGAVQLPGRAGDCYLFPHSLWHGPAPNHSGRARKTLLYNYAQMFVRSYDHDVTPEVEGQLTPRQRRLLGDLGYGFRPGSYFYVPPDQEELIYQDERGPTRWTGPRIVDQSG</sequence>
<evidence type="ECO:0000313" key="1">
    <source>
        <dbReference type="EMBL" id="SUZ72336.1"/>
    </source>
</evidence>
<dbReference type="GO" id="GO:0016491">
    <property type="term" value="F:oxidoreductase activity"/>
    <property type="evidence" value="ECO:0007669"/>
    <property type="project" value="UniProtKB-ARBA"/>
</dbReference>